<gene>
    <name evidence="2" type="ORF">Pcinc_017276</name>
</gene>
<evidence type="ECO:0000313" key="2">
    <source>
        <dbReference type="EMBL" id="KAK3878064.1"/>
    </source>
</evidence>
<feature type="region of interest" description="Disordered" evidence="1">
    <location>
        <begin position="234"/>
        <end position="255"/>
    </location>
</feature>
<comment type="caution">
    <text evidence="2">The sequence shown here is derived from an EMBL/GenBank/DDBJ whole genome shotgun (WGS) entry which is preliminary data.</text>
</comment>
<keyword evidence="3" id="KW-1185">Reference proteome</keyword>
<reference evidence="2" key="1">
    <citation type="submission" date="2023-10" db="EMBL/GenBank/DDBJ databases">
        <title>Genome assemblies of two species of porcelain crab, Petrolisthes cinctipes and Petrolisthes manimaculis (Anomura: Porcellanidae).</title>
        <authorList>
            <person name="Angst P."/>
        </authorList>
    </citation>
    <scope>NUCLEOTIDE SEQUENCE</scope>
    <source>
        <strain evidence="2">PB745_01</strain>
        <tissue evidence="2">Gill</tissue>
    </source>
</reference>
<name>A0AAE1KMY8_PETCI</name>
<organism evidence="2 3">
    <name type="scientific">Petrolisthes cinctipes</name>
    <name type="common">Flat porcelain crab</name>
    <dbReference type="NCBI Taxonomy" id="88211"/>
    <lineage>
        <taxon>Eukaryota</taxon>
        <taxon>Metazoa</taxon>
        <taxon>Ecdysozoa</taxon>
        <taxon>Arthropoda</taxon>
        <taxon>Crustacea</taxon>
        <taxon>Multicrustacea</taxon>
        <taxon>Malacostraca</taxon>
        <taxon>Eumalacostraca</taxon>
        <taxon>Eucarida</taxon>
        <taxon>Decapoda</taxon>
        <taxon>Pleocyemata</taxon>
        <taxon>Anomura</taxon>
        <taxon>Galatheoidea</taxon>
        <taxon>Porcellanidae</taxon>
        <taxon>Petrolisthes</taxon>
    </lineage>
</organism>
<evidence type="ECO:0000256" key="1">
    <source>
        <dbReference type="SAM" id="MobiDB-lite"/>
    </source>
</evidence>
<sequence>MLTEEEKWELLQALQKHGTNLEVLKEQLPHWSTSCLQKNILRYRNRAAKRMKIEATSRQEKRENHDLEQTALEEWYDVIQCLQQLQGTSDNWRKRGRRSTSSLPCDHSALLAKVMAYVTVLEDHPTPSHPSHPNYTSIYRYLSQLLAGDEPTELDSRSAAHVSKMMRRVREAVEKANDETKKHLAHLQSPLYQTLQLQKKQGVAPTSDNFNGSGSSKKELQCPLFQDPEENLVGCEGRSEGSGVDGREQKPGDPYYEMDCEKFIKKMTEVQQEAGAEMNNVPGLNPLHVLPRLIVKPSSLLSPTSL</sequence>
<dbReference type="AlphaFoldDB" id="A0AAE1KMY8"/>
<dbReference type="Proteomes" id="UP001286313">
    <property type="component" value="Unassembled WGS sequence"/>
</dbReference>
<protein>
    <submittedName>
        <fullName evidence="2">Uncharacterized protein</fullName>
    </submittedName>
</protein>
<proteinExistence type="predicted"/>
<dbReference type="EMBL" id="JAWQEG010001593">
    <property type="protein sequence ID" value="KAK3878064.1"/>
    <property type="molecule type" value="Genomic_DNA"/>
</dbReference>
<accession>A0AAE1KMY8</accession>
<evidence type="ECO:0000313" key="3">
    <source>
        <dbReference type="Proteomes" id="UP001286313"/>
    </source>
</evidence>